<organism evidence="1 2">
    <name type="scientific">Xylanibacillus composti</name>
    <dbReference type="NCBI Taxonomy" id="1572762"/>
    <lineage>
        <taxon>Bacteria</taxon>
        <taxon>Bacillati</taxon>
        <taxon>Bacillota</taxon>
        <taxon>Bacilli</taxon>
        <taxon>Bacillales</taxon>
        <taxon>Paenibacillaceae</taxon>
        <taxon>Xylanibacillus</taxon>
    </lineage>
</organism>
<dbReference type="EMBL" id="BOVK01000019">
    <property type="protein sequence ID" value="GIQ68845.1"/>
    <property type="molecule type" value="Genomic_DNA"/>
</dbReference>
<dbReference type="AlphaFoldDB" id="A0A8J4H396"/>
<comment type="caution">
    <text evidence="1">The sequence shown here is derived from an EMBL/GenBank/DDBJ whole genome shotgun (WGS) entry which is preliminary data.</text>
</comment>
<evidence type="ECO:0000313" key="2">
    <source>
        <dbReference type="Proteomes" id="UP000677918"/>
    </source>
</evidence>
<dbReference type="RefSeq" id="WP_213411621.1">
    <property type="nucleotide sequence ID" value="NZ_BOVK01000019.1"/>
</dbReference>
<evidence type="ECO:0008006" key="3">
    <source>
        <dbReference type="Google" id="ProtNLM"/>
    </source>
</evidence>
<accession>A0A8J4H396</accession>
<gene>
    <name evidence="1" type="ORF">XYCOK13_16690</name>
</gene>
<sequence length="137" mass="16064">MPEHYTEKEMNHVRIPVMLRDSSNGGKGQFRFLRLDEICSVSTDGRTLLFETRDATYHMISTLDQVGQFLMPLLDLKKVDRVNYIQPSKVTYYDSEFRKVYFDKQISAKSRYATIAQRYMELVRTLVGKDKDLARTP</sequence>
<protein>
    <recommendedName>
        <fullName evidence="3">LytTR family transcriptional regulator</fullName>
    </recommendedName>
</protein>
<name>A0A8J4H396_9BACL</name>
<reference evidence="1" key="1">
    <citation type="submission" date="2021-04" db="EMBL/GenBank/DDBJ databases">
        <title>Draft genome sequence of Xylanibacillus composti strain K13.</title>
        <authorList>
            <person name="Uke A."/>
            <person name="Chhe C."/>
            <person name="Baramee S."/>
            <person name="Kosugi A."/>
        </authorList>
    </citation>
    <scope>NUCLEOTIDE SEQUENCE</scope>
    <source>
        <strain evidence="1">K13</strain>
    </source>
</reference>
<proteinExistence type="predicted"/>
<evidence type="ECO:0000313" key="1">
    <source>
        <dbReference type="EMBL" id="GIQ68845.1"/>
    </source>
</evidence>
<keyword evidence="2" id="KW-1185">Reference proteome</keyword>
<dbReference type="Proteomes" id="UP000677918">
    <property type="component" value="Unassembled WGS sequence"/>
</dbReference>